<keyword evidence="2" id="KW-1185">Reference proteome</keyword>
<dbReference type="EMBL" id="JAUJYN010000011">
    <property type="protein sequence ID" value="KAK1260236.1"/>
    <property type="molecule type" value="Genomic_DNA"/>
</dbReference>
<dbReference type="AlphaFoldDB" id="A0AAV9A7K8"/>
<gene>
    <name evidence="1" type="ORF">QJS04_geneDACA001958</name>
</gene>
<accession>A0AAV9A7K8</accession>
<protein>
    <submittedName>
        <fullName evidence="1">Uncharacterized protein</fullName>
    </submittedName>
</protein>
<name>A0AAV9A7K8_ACOGR</name>
<comment type="caution">
    <text evidence="1">The sequence shown here is derived from an EMBL/GenBank/DDBJ whole genome shotgun (WGS) entry which is preliminary data.</text>
</comment>
<reference evidence="1" key="1">
    <citation type="journal article" date="2023" name="Nat. Commun.">
        <title>Diploid and tetraploid genomes of Acorus and the evolution of monocots.</title>
        <authorList>
            <person name="Ma L."/>
            <person name="Liu K.W."/>
            <person name="Li Z."/>
            <person name="Hsiao Y.Y."/>
            <person name="Qi Y."/>
            <person name="Fu T."/>
            <person name="Tang G.D."/>
            <person name="Zhang D."/>
            <person name="Sun W.H."/>
            <person name="Liu D.K."/>
            <person name="Li Y."/>
            <person name="Chen G.Z."/>
            <person name="Liu X.D."/>
            <person name="Liao X.Y."/>
            <person name="Jiang Y.T."/>
            <person name="Yu X."/>
            <person name="Hao Y."/>
            <person name="Huang J."/>
            <person name="Zhao X.W."/>
            <person name="Ke S."/>
            <person name="Chen Y.Y."/>
            <person name="Wu W.L."/>
            <person name="Hsu J.L."/>
            <person name="Lin Y.F."/>
            <person name="Huang M.D."/>
            <person name="Li C.Y."/>
            <person name="Huang L."/>
            <person name="Wang Z.W."/>
            <person name="Zhao X."/>
            <person name="Zhong W.Y."/>
            <person name="Peng D.H."/>
            <person name="Ahmad S."/>
            <person name="Lan S."/>
            <person name="Zhang J.S."/>
            <person name="Tsai W.C."/>
            <person name="Van de Peer Y."/>
            <person name="Liu Z.J."/>
        </authorList>
    </citation>
    <scope>NUCLEOTIDE SEQUENCE</scope>
    <source>
        <strain evidence="1">SCP</strain>
    </source>
</reference>
<reference evidence="1" key="2">
    <citation type="submission" date="2023-06" db="EMBL/GenBank/DDBJ databases">
        <authorList>
            <person name="Ma L."/>
            <person name="Liu K.-W."/>
            <person name="Li Z."/>
            <person name="Hsiao Y.-Y."/>
            <person name="Qi Y."/>
            <person name="Fu T."/>
            <person name="Tang G."/>
            <person name="Zhang D."/>
            <person name="Sun W.-H."/>
            <person name="Liu D.-K."/>
            <person name="Li Y."/>
            <person name="Chen G.-Z."/>
            <person name="Liu X.-D."/>
            <person name="Liao X.-Y."/>
            <person name="Jiang Y.-T."/>
            <person name="Yu X."/>
            <person name="Hao Y."/>
            <person name="Huang J."/>
            <person name="Zhao X.-W."/>
            <person name="Ke S."/>
            <person name="Chen Y.-Y."/>
            <person name="Wu W.-L."/>
            <person name="Hsu J.-L."/>
            <person name="Lin Y.-F."/>
            <person name="Huang M.-D."/>
            <person name="Li C.-Y."/>
            <person name="Huang L."/>
            <person name="Wang Z.-W."/>
            <person name="Zhao X."/>
            <person name="Zhong W.-Y."/>
            <person name="Peng D.-H."/>
            <person name="Ahmad S."/>
            <person name="Lan S."/>
            <person name="Zhang J.-S."/>
            <person name="Tsai W.-C."/>
            <person name="Van De Peer Y."/>
            <person name="Liu Z.-J."/>
        </authorList>
    </citation>
    <scope>NUCLEOTIDE SEQUENCE</scope>
    <source>
        <strain evidence="1">SCP</strain>
        <tissue evidence="1">Leaves</tissue>
    </source>
</reference>
<evidence type="ECO:0000313" key="2">
    <source>
        <dbReference type="Proteomes" id="UP001179952"/>
    </source>
</evidence>
<dbReference type="Proteomes" id="UP001179952">
    <property type="component" value="Unassembled WGS sequence"/>
</dbReference>
<evidence type="ECO:0000313" key="1">
    <source>
        <dbReference type="EMBL" id="KAK1260236.1"/>
    </source>
</evidence>
<sequence length="158" mass="18269">MIRDFLWRDSPQKRASHHVNWITICQPLNEGGLGIKRIADWNKAATGVHLWDVATGMESLWVKWIHSRYLKSHSLWEVKVRSTSTTIWRKILAARDWIKPKVKYNIYSGSNINICGDPWIDGDGLAGHFGERLALLFGLNKDSKVSWLIVNGKWHKPR</sequence>
<organism evidence="1 2">
    <name type="scientific">Acorus gramineus</name>
    <name type="common">Dwarf sweet flag</name>
    <dbReference type="NCBI Taxonomy" id="55184"/>
    <lineage>
        <taxon>Eukaryota</taxon>
        <taxon>Viridiplantae</taxon>
        <taxon>Streptophyta</taxon>
        <taxon>Embryophyta</taxon>
        <taxon>Tracheophyta</taxon>
        <taxon>Spermatophyta</taxon>
        <taxon>Magnoliopsida</taxon>
        <taxon>Liliopsida</taxon>
        <taxon>Acoraceae</taxon>
        <taxon>Acorus</taxon>
    </lineage>
</organism>
<proteinExistence type="predicted"/>